<dbReference type="EMBL" id="CAKOGP040002091">
    <property type="protein sequence ID" value="CAJ1961909.1"/>
    <property type="molecule type" value="Genomic_DNA"/>
</dbReference>
<feature type="region of interest" description="Disordered" evidence="1">
    <location>
        <begin position="1"/>
        <end position="42"/>
    </location>
</feature>
<evidence type="ECO:0000259" key="2">
    <source>
        <dbReference type="Pfam" id="PF01927"/>
    </source>
</evidence>
<comment type="caution">
    <text evidence="3">The sequence shown here is derived from an EMBL/GenBank/DDBJ whole genome shotgun (WGS) entry which is preliminary data.</text>
</comment>
<dbReference type="InterPro" id="IPR002782">
    <property type="entry name" value="Mut7-C_RNAse_dom"/>
</dbReference>
<protein>
    <recommendedName>
        <fullName evidence="2">Mut7-C RNAse domain-containing protein</fullName>
    </recommendedName>
</protein>
<dbReference type="AlphaFoldDB" id="A0AAD2PWN6"/>
<accession>A0AAD2PWN6</accession>
<dbReference type="SUPFAM" id="SSF56219">
    <property type="entry name" value="DNase I-like"/>
    <property type="match status" value="1"/>
</dbReference>
<dbReference type="Gene3D" id="4.10.60.20">
    <property type="match status" value="1"/>
</dbReference>
<name>A0AAD2PWN6_9STRA</name>
<reference evidence="3" key="1">
    <citation type="submission" date="2023-08" db="EMBL/GenBank/DDBJ databases">
        <authorList>
            <person name="Audoor S."/>
            <person name="Bilcke G."/>
        </authorList>
    </citation>
    <scope>NUCLEOTIDE SEQUENCE</scope>
</reference>
<feature type="compositionally biased region" description="Basic residues" evidence="1">
    <location>
        <begin position="1"/>
        <end position="14"/>
    </location>
</feature>
<gene>
    <name evidence="3" type="ORF">CYCCA115_LOCUS19434</name>
</gene>
<evidence type="ECO:0000313" key="4">
    <source>
        <dbReference type="Proteomes" id="UP001295423"/>
    </source>
</evidence>
<dbReference type="Gene3D" id="3.60.10.10">
    <property type="entry name" value="Endonuclease/exonuclease/phosphatase"/>
    <property type="match status" value="1"/>
</dbReference>
<sequence length="713" mass="80200">MKKQKPKSKRKTKSRSKEGGSRHSWVDDLDWMPVETGDAQDDEDGGFSIISWNVLADSYCSPRSHRCLPQKSQNHIFNRNQRHHHVQKTLCQLVSSLDRPIFALQEVDAPLGVLTKFEELGYDGIETPTSPGGKNGRVDACGLYFDREEWVCLKSEAVPLDDLATLRSKSTTEVTVGTRNNLQGLQASFLRKNMALLVKLRNVKVNKTVVIAVLHLYWNPNYEYVKLCQTHHIMRNAKDFCDGDSSIPLVVCGDLNSQPESYVYKYLSSGTINAKLVTPWYSSIGFVDQMKEETPPQTDEELLQWALSRKLKIQDDSSPDGSDDGDDLKGPVKPIRYLLDFTLNRFCRWLRILGIDAVLETEEEEKLRTKDGNLVIFDRCRTEKRTLVSTSTKLLLRKDCPPGAYLLDTKSLANLELSLIHLLLSHGVKLQPRTFLTRCVVCNGMICKVTDENQIKQIFEAHSAPDQLHKEIFEVFQCKGCQQGYWWCEKPTSSASRVKSQAASLLEACIRGGVPLDKDMAMFDFVDVEEVKAQASSNAEDGGDGEGLKGCAESNLFLERLDVIEWLQDEGLANPFGPMKSVYSEYMGDQEGKDERLKPANEEKIQEIPLIPFTNVTHDFVGHLDHIFVTQQQASPMSSSSSNRTCILEVSQRLYVPTTYSELNPEGERNGHLLPSTAWPSDHLAVGAKLTWGRIDDEDDDKEAVLETNTAGT</sequence>
<proteinExistence type="predicted"/>
<dbReference type="InterPro" id="IPR050410">
    <property type="entry name" value="CCR4/nocturin_mRNA_transcr"/>
</dbReference>
<dbReference type="Pfam" id="PF01927">
    <property type="entry name" value="Mut7-C"/>
    <property type="match status" value="1"/>
</dbReference>
<evidence type="ECO:0000313" key="3">
    <source>
        <dbReference type="EMBL" id="CAJ1961909.1"/>
    </source>
</evidence>
<organism evidence="3 4">
    <name type="scientific">Cylindrotheca closterium</name>
    <dbReference type="NCBI Taxonomy" id="2856"/>
    <lineage>
        <taxon>Eukaryota</taxon>
        <taxon>Sar</taxon>
        <taxon>Stramenopiles</taxon>
        <taxon>Ochrophyta</taxon>
        <taxon>Bacillariophyta</taxon>
        <taxon>Bacillariophyceae</taxon>
        <taxon>Bacillariophycidae</taxon>
        <taxon>Bacillariales</taxon>
        <taxon>Bacillariaceae</taxon>
        <taxon>Cylindrotheca</taxon>
    </lineage>
</organism>
<feature type="domain" description="Mut7-C RNAse" evidence="2">
    <location>
        <begin position="336"/>
        <end position="486"/>
    </location>
</feature>
<dbReference type="PANTHER" id="PTHR12121:SF34">
    <property type="entry name" value="PROTEIN ANGEL"/>
    <property type="match status" value="1"/>
</dbReference>
<dbReference type="InterPro" id="IPR036691">
    <property type="entry name" value="Endo/exonu/phosph_ase_sf"/>
</dbReference>
<feature type="compositionally biased region" description="Basic and acidic residues" evidence="1">
    <location>
        <begin position="15"/>
        <end position="26"/>
    </location>
</feature>
<keyword evidence="4" id="KW-1185">Reference proteome</keyword>
<dbReference type="PANTHER" id="PTHR12121">
    <property type="entry name" value="CARBON CATABOLITE REPRESSOR PROTEIN 4"/>
    <property type="match status" value="1"/>
</dbReference>
<dbReference type="Proteomes" id="UP001295423">
    <property type="component" value="Unassembled WGS sequence"/>
</dbReference>
<dbReference type="GO" id="GO:0000175">
    <property type="term" value="F:3'-5'-RNA exonuclease activity"/>
    <property type="evidence" value="ECO:0007669"/>
    <property type="project" value="TreeGrafter"/>
</dbReference>
<evidence type="ECO:0000256" key="1">
    <source>
        <dbReference type="SAM" id="MobiDB-lite"/>
    </source>
</evidence>